<dbReference type="SUPFAM" id="SSF51366">
    <property type="entry name" value="Ribulose-phoshate binding barrel"/>
    <property type="match status" value="1"/>
</dbReference>
<dbReference type="RefSeq" id="WP_013100244.1">
    <property type="nucleotide sequence ID" value="NC_014122.1"/>
</dbReference>
<comment type="catalytic activity">
    <reaction evidence="5 8">
        <text>orotidine 5'-phosphate + H(+) = UMP + CO2</text>
        <dbReference type="Rhea" id="RHEA:11596"/>
        <dbReference type="ChEBI" id="CHEBI:15378"/>
        <dbReference type="ChEBI" id="CHEBI:16526"/>
        <dbReference type="ChEBI" id="CHEBI:57538"/>
        <dbReference type="ChEBI" id="CHEBI:57865"/>
        <dbReference type="EC" id="4.1.1.23"/>
    </reaction>
</comment>
<evidence type="ECO:0000313" key="10">
    <source>
        <dbReference type="EMBL" id="ADG13498.1"/>
    </source>
</evidence>
<dbReference type="GO" id="GO:0005829">
    <property type="term" value="C:cytosol"/>
    <property type="evidence" value="ECO:0007669"/>
    <property type="project" value="TreeGrafter"/>
</dbReference>
<sequence length="215" mass="23958">MVKLMLALDLDKERALKVAEEVKDYVDAIKVGYPLVLSSSLEIVKEIKDICEKEVILDFKVADIPATNEKIAKLSLRYGDGIIVHGFVGEDSVKAVRDVAKPLNKKTILVTEMSHPGALRFIQPIANELAIMAKKLELDGIVAPSTRPERLRELKHLSNLPVLTPGVGAQGGRLEEIIKILDENDYIIIGRAIYNSEDPKKMAKYYKEKIRALSK</sequence>
<dbReference type="Gene3D" id="3.20.20.70">
    <property type="entry name" value="Aldolase class I"/>
    <property type="match status" value="1"/>
</dbReference>
<evidence type="ECO:0000256" key="8">
    <source>
        <dbReference type="RuleBase" id="RU000512"/>
    </source>
</evidence>
<dbReference type="InterPro" id="IPR018089">
    <property type="entry name" value="OMPdecase_AS"/>
</dbReference>
<accession>D5VSE5</accession>
<dbReference type="eggNOG" id="arCOG00081">
    <property type="taxonomic scope" value="Archaea"/>
</dbReference>
<dbReference type="PANTHER" id="PTHR32119">
    <property type="entry name" value="OROTIDINE 5'-PHOSPHATE DECARBOXYLASE"/>
    <property type="match status" value="1"/>
</dbReference>
<reference evidence="10" key="1">
    <citation type="submission" date="2010-04" db="EMBL/GenBank/DDBJ databases">
        <title>Complete sequence of Methanocaldococcus infernus ME.</title>
        <authorList>
            <consortium name="US DOE Joint Genome Institute"/>
            <person name="Lucas S."/>
            <person name="Copeland A."/>
            <person name="Lapidus A."/>
            <person name="Cheng J.-F."/>
            <person name="Bruce D."/>
            <person name="Goodwin L."/>
            <person name="Pitluck S."/>
            <person name="Munk A.C."/>
            <person name="Detter J.C."/>
            <person name="Han C."/>
            <person name="Tapia R."/>
            <person name="Land M."/>
            <person name="Hauser L."/>
            <person name="Kyrpides N."/>
            <person name="Mikhailova N."/>
            <person name="Sieprawska-Lupa M."/>
            <person name="Whitman W.B."/>
            <person name="Woyke T."/>
        </authorList>
    </citation>
    <scope>NUCLEOTIDE SEQUENCE [LARGE SCALE GENOMIC DNA]</scope>
    <source>
        <strain evidence="10">ME</strain>
    </source>
</reference>
<organism evidence="10 11">
    <name type="scientific">Methanocaldococcus infernus (strain DSM 11812 / JCM 15783 / ME)</name>
    <dbReference type="NCBI Taxonomy" id="573063"/>
    <lineage>
        <taxon>Archaea</taxon>
        <taxon>Methanobacteriati</taxon>
        <taxon>Methanobacteriota</taxon>
        <taxon>Methanomada group</taxon>
        <taxon>Methanococci</taxon>
        <taxon>Methanococcales</taxon>
        <taxon>Methanocaldococcaceae</taxon>
        <taxon>Methanocaldococcus</taxon>
    </lineage>
</organism>
<dbReference type="CDD" id="cd04725">
    <property type="entry name" value="OMP_decarboxylase_like"/>
    <property type="match status" value="1"/>
</dbReference>
<comment type="subunit">
    <text evidence="5">Homodimer.</text>
</comment>
<feature type="binding site" evidence="5">
    <location>
        <begin position="165"/>
        <end position="175"/>
    </location>
    <ligand>
        <name>substrate</name>
    </ligand>
</feature>
<dbReference type="OrthoDB" id="94124at2157"/>
<evidence type="ECO:0000256" key="2">
    <source>
        <dbReference type="ARBA" id="ARBA00022793"/>
    </source>
</evidence>
<dbReference type="GO" id="GO:0006207">
    <property type="term" value="P:'de novo' pyrimidine nucleobase biosynthetic process"/>
    <property type="evidence" value="ECO:0007669"/>
    <property type="project" value="InterPro"/>
</dbReference>
<feature type="binding site" evidence="5 7">
    <location>
        <position position="191"/>
    </location>
    <ligand>
        <name>substrate</name>
    </ligand>
</feature>
<feature type="domain" description="Orotidine 5'-phosphate decarboxylase" evidence="9">
    <location>
        <begin position="3"/>
        <end position="206"/>
    </location>
</feature>
<dbReference type="InterPro" id="IPR001754">
    <property type="entry name" value="OMPdeCOase_dom"/>
</dbReference>
<dbReference type="HAMAP" id="MF_01200_A">
    <property type="entry name" value="OMPdecase_type1_A"/>
    <property type="match status" value="1"/>
</dbReference>
<dbReference type="HOGENOM" id="CLU_067069_2_0_2"/>
<dbReference type="GeneID" id="9131847"/>
<dbReference type="GO" id="GO:0044205">
    <property type="term" value="P:'de novo' UMP biosynthetic process"/>
    <property type="evidence" value="ECO:0007669"/>
    <property type="project" value="UniProtKB-UniRule"/>
</dbReference>
<dbReference type="UniPathway" id="UPA00070">
    <property type="reaction ID" value="UER00120"/>
</dbReference>
<evidence type="ECO:0000256" key="1">
    <source>
        <dbReference type="ARBA" id="ARBA00004861"/>
    </source>
</evidence>
<dbReference type="InterPro" id="IPR013785">
    <property type="entry name" value="Aldolase_TIM"/>
</dbReference>
<gene>
    <name evidence="5" type="primary">pyrF</name>
    <name evidence="10" type="ordered locus">Metin_0833</name>
</gene>
<evidence type="ECO:0000256" key="4">
    <source>
        <dbReference type="ARBA" id="ARBA00023239"/>
    </source>
</evidence>
<evidence type="ECO:0000313" key="11">
    <source>
        <dbReference type="Proteomes" id="UP000002061"/>
    </source>
</evidence>
<dbReference type="InterPro" id="IPR047595">
    <property type="entry name" value="OMPdecase_arc"/>
</dbReference>
<feature type="binding site" evidence="5 7">
    <location>
        <position position="114"/>
    </location>
    <ligand>
        <name>substrate</name>
    </ligand>
</feature>
<feature type="binding site" evidence="5 7">
    <location>
        <position position="9"/>
    </location>
    <ligand>
        <name>substrate</name>
    </ligand>
</feature>
<dbReference type="Pfam" id="PF00215">
    <property type="entry name" value="OMPdecase"/>
    <property type="match status" value="1"/>
</dbReference>
<dbReference type="InterPro" id="IPR014732">
    <property type="entry name" value="OMPdecase"/>
</dbReference>
<dbReference type="EMBL" id="CP002009">
    <property type="protein sequence ID" value="ADG13498.1"/>
    <property type="molecule type" value="Genomic_DNA"/>
</dbReference>
<comment type="similarity">
    <text evidence="5">Belongs to the OMP decarboxylase family. Type 1 subfamily.</text>
</comment>
<dbReference type="Proteomes" id="UP000002061">
    <property type="component" value="Chromosome"/>
</dbReference>
<comment type="pathway">
    <text evidence="1 5 8">Pyrimidine metabolism; UMP biosynthesis via de novo pathway; UMP from orotate: step 2/2.</text>
</comment>
<feature type="active site" description="For OMPdecase activity" evidence="6">
    <location>
        <position position="60"/>
    </location>
</feature>
<comment type="function">
    <text evidence="5">Catalyzes the decarboxylation of orotidine 5'-monophosphate (OMP) to uridine 5'-monophosphate (UMP).</text>
</comment>
<keyword evidence="4 5" id="KW-0456">Lyase</keyword>
<feature type="active site" description="Proton donor" evidence="5">
    <location>
        <position position="60"/>
    </location>
</feature>
<dbReference type="PROSITE" id="PS00156">
    <property type="entry name" value="OMPDECASE"/>
    <property type="match status" value="1"/>
</dbReference>
<dbReference type="STRING" id="573063.Metin_0833"/>
<dbReference type="EC" id="4.1.1.23" evidence="5"/>
<keyword evidence="2 5" id="KW-0210">Decarboxylase</keyword>
<dbReference type="AlphaFoldDB" id="D5VSE5"/>
<keyword evidence="3 5" id="KW-0665">Pyrimidine biosynthesis</keyword>
<evidence type="ECO:0000256" key="3">
    <source>
        <dbReference type="ARBA" id="ARBA00022975"/>
    </source>
</evidence>
<dbReference type="GO" id="GO:0004590">
    <property type="term" value="F:orotidine-5'-phosphate decarboxylase activity"/>
    <property type="evidence" value="ECO:0007669"/>
    <property type="project" value="UniProtKB-UniRule"/>
</dbReference>
<protein>
    <recommendedName>
        <fullName evidence="5">Orotidine 5'-phosphate decarboxylase</fullName>
        <ecNumber evidence="5">4.1.1.23</ecNumber>
    </recommendedName>
    <alternativeName>
        <fullName evidence="5">OMP decarboxylase</fullName>
        <shortName evidence="5">OMPDCase</shortName>
        <shortName evidence="5">OMPdecase</shortName>
    </alternativeName>
</protein>
<feature type="binding site" evidence="5 7">
    <location>
        <position position="190"/>
    </location>
    <ligand>
        <name>substrate</name>
    </ligand>
</feature>
<feature type="active site" description="For OMPdecase activity" evidence="6">
    <location>
        <position position="58"/>
    </location>
</feature>
<dbReference type="InterPro" id="IPR011060">
    <property type="entry name" value="RibuloseP-bd_barrel"/>
</dbReference>
<dbReference type="NCBIfam" id="TIGR01740">
    <property type="entry name" value="pyrF"/>
    <property type="match status" value="1"/>
</dbReference>
<evidence type="ECO:0000256" key="7">
    <source>
        <dbReference type="PIRSR" id="PIRSR614732-2"/>
    </source>
</evidence>
<keyword evidence="11" id="KW-1185">Reference proteome</keyword>
<feature type="binding site" evidence="5 7">
    <location>
        <position position="30"/>
    </location>
    <ligand>
        <name>substrate</name>
    </ligand>
</feature>
<dbReference type="NCBIfam" id="NF010386">
    <property type="entry name" value="PRK13813.1"/>
    <property type="match status" value="1"/>
</dbReference>
<feature type="binding site" evidence="5">
    <location>
        <begin position="58"/>
        <end position="67"/>
    </location>
    <ligand>
        <name>substrate</name>
    </ligand>
</feature>
<dbReference type="KEGG" id="mif:Metin_0833"/>
<dbReference type="SMART" id="SM00934">
    <property type="entry name" value="OMPdecase"/>
    <property type="match status" value="1"/>
</dbReference>
<evidence type="ECO:0000256" key="6">
    <source>
        <dbReference type="PIRSR" id="PIRSR614732-1"/>
    </source>
</evidence>
<feature type="active site" description="For OMPdecase activity" evidence="6">
    <location>
        <position position="63"/>
    </location>
</feature>
<dbReference type="PANTHER" id="PTHR32119:SF2">
    <property type="entry name" value="OROTIDINE 5'-PHOSPHATE DECARBOXYLASE"/>
    <property type="match status" value="1"/>
</dbReference>
<name>D5VSE5_METIM</name>
<proteinExistence type="inferred from homology"/>
<evidence type="ECO:0000259" key="9">
    <source>
        <dbReference type="SMART" id="SM00934"/>
    </source>
</evidence>
<evidence type="ECO:0000256" key="5">
    <source>
        <dbReference type="HAMAP-Rule" id="MF_01200"/>
    </source>
</evidence>